<dbReference type="AlphaFoldDB" id="A0A9P0NS30"/>
<dbReference type="Proteomes" id="UP001152888">
    <property type="component" value="Unassembled WGS sequence"/>
</dbReference>
<gene>
    <name evidence="2" type="ORF">ACAOBT_LOCUS293</name>
</gene>
<dbReference type="GO" id="GO:0003735">
    <property type="term" value="F:structural constituent of ribosome"/>
    <property type="evidence" value="ECO:0007669"/>
    <property type="project" value="InterPro"/>
</dbReference>
<evidence type="ECO:0008006" key="4">
    <source>
        <dbReference type="Google" id="ProtNLM"/>
    </source>
</evidence>
<comment type="caution">
    <text evidence="2">The sequence shown here is derived from an EMBL/GenBank/DDBJ whole genome shotgun (WGS) entry which is preliminary data.</text>
</comment>
<protein>
    <recommendedName>
        <fullName evidence="4">39S ribosomal protein L28, mitochondrial</fullName>
    </recommendedName>
</protein>
<dbReference type="OrthoDB" id="361870at2759"/>
<proteinExistence type="predicted"/>
<organism evidence="2 3">
    <name type="scientific">Acanthoscelides obtectus</name>
    <name type="common">Bean weevil</name>
    <name type="synonym">Bruchus obtectus</name>
    <dbReference type="NCBI Taxonomy" id="200917"/>
    <lineage>
        <taxon>Eukaryota</taxon>
        <taxon>Metazoa</taxon>
        <taxon>Ecdysozoa</taxon>
        <taxon>Arthropoda</taxon>
        <taxon>Hexapoda</taxon>
        <taxon>Insecta</taxon>
        <taxon>Pterygota</taxon>
        <taxon>Neoptera</taxon>
        <taxon>Endopterygota</taxon>
        <taxon>Coleoptera</taxon>
        <taxon>Polyphaga</taxon>
        <taxon>Cucujiformia</taxon>
        <taxon>Chrysomeloidea</taxon>
        <taxon>Chrysomelidae</taxon>
        <taxon>Bruchinae</taxon>
        <taxon>Bruchini</taxon>
        <taxon>Acanthoscelides</taxon>
    </lineage>
</organism>
<dbReference type="InterPro" id="IPR026569">
    <property type="entry name" value="Ribosomal_bL28"/>
</dbReference>
<accession>A0A9P0NS30</accession>
<evidence type="ECO:0000256" key="1">
    <source>
        <dbReference type="SAM" id="MobiDB-lite"/>
    </source>
</evidence>
<keyword evidence="3" id="KW-1185">Reference proteome</keyword>
<dbReference type="PANTHER" id="PTHR13528">
    <property type="entry name" value="39S RIBOSOMAL PROTEIN L28, MITOCHONDRIAL"/>
    <property type="match status" value="1"/>
</dbReference>
<name>A0A9P0NS30_ACAOB</name>
<evidence type="ECO:0000313" key="2">
    <source>
        <dbReference type="EMBL" id="CAH1953912.1"/>
    </source>
</evidence>
<reference evidence="2" key="1">
    <citation type="submission" date="2022-03" db="EMBL/GenBank/DDBJ databases">
        <authorList>
            <person name="Sayadi A."/>
        </authorList>
    </citation>
    <scope>NUCLEOTIDE SEQUENCE</scope>
</reference>
<feature type="region of interest" description="Disordered" evidence="1">
    <location>
        <begin position="260"/>
        <end position="283"/>
    </location>
</feature>
<dbReference type="GO" id="GO:0005762">
    <property type="term" value="C:mitochondrial large ribosomal subunit"/>
    <property type="evidence" value="ECO:0007669"/>
    <property type="project" value="TreeGrafter"/>
</dbReference>
<sequence>MASKSVKALGLARKSLTALETGLATRLPEAYKKFYKEWKLTEPTAVHYIPETGKWKRNDITGEVFPVQNVPLPVIYPPEANNHIWGGDGVIQGFQSRASDVRRVPHFWVPVLKRTVVYSEVLDKYLSVIVTERAISLINSNYGFDHYLLKTPACDLKGLLPLRLKRKILQELQKGCPSYADKPEKQSEVLHRFENYLSAYTAEEIEWYGYSLHEALRILKQRIEEEERSKVVPLKHMYRAQLIEKLKAASLSEMVDNKAEEISSGESGSWLQKINPFGKKRET</sequence>
<evidence type="ECO:0000313" key="3">
    <source>
        <dbReference type="Proteomes" id="UP001152888"/>
    </source>
</evidence>
<dbReference type="EMBL" id="CAKOFQ010006652">
    <property type="protein sequence ID" value="CAH1953912.1"/>
    <property type="molecule type" value="Genomic_DNA"/>
</dbReference>
<dbReference type="PANTHER" id="PTHR13528:SF2">
    <property type="entry name" value="LARGE RIBOSOMAL SUBUNIT PROTEIN BL28M"/>
    <property type="match status" value="1"/>
</dbReference>